<dbReference type="EMBL" id="VTOW01000003">
    <property type="protein sequence ID" value="NKE72182.1"/>
    <property type="molecule type" value="Genomic_DNA"/>
</dbReference>
<organism evidence="2 3">
    <name type="scientific">Candidatus Manganitrophus noduliformans</name>
    <dbReference type="NCBI Taxonomy" id="2606439"/>
    <lineage>
        <taxon>Bacteria</taxon>
        <taxon>Pseudomonadati</taxon>
        <taxon>Nitrospirota</taxon>
        <taxon>Nitrospiria</taxon>
        <taxon>Candidatus Troglogloeales</taxon>
        <taxon>Candidatus Manganitrophaceae</taxon>
        <taxon>Candidatus Manganitrophus</taxon>
    </lineage>
</organism>
<proteinExistence type="predicted"/>
<dbReference type="RefSeq" id="WP_168061614.1">
    <property type="nucleotide sequence ID" value="NZ_VTOW01000003.1"/>
</dbReference>
<feature type="signal peptide" evidence="1">
    <location>
        <begin position="1"/>
        <end position="20"/>
    </location>
</feature>
<dbReference type="Proteomes" id="UP000534783">
    <property type="component" value="Unassembled WGS sequence"/>
</dbReference>
<evidence type="ECO:0000313" key="2">
    <source>
        <dbReference type="EMBL" id="NKE72182.1"/>
    </source>
</evidence>
<keyword evidence="1" id="KW-0732">Signal</keyword>
<name>A0A7X6DRT1_9BACT</name>
<feature type="chain" id="PRO_5031301052" description="Phosphate ABC transporter substrate-binding protein" evidence="1">
    <location>
        <begin position="21"/>
        <end position="143"/>
    </location>
</feature>
<dbReference type="Gene3D" id="3.40.190.10">
    <property type="entry name" value="Periplasmic binding protein-like II"/>
    <property type="match status" value="1"/>
</dbReference>
<protein>
    <recommendedName>
        <fullName evidence="4">Phosphate ABC transporter substrate-binding protein</fullName>
    </recommendedName>
</protein>
<dbReference type="AlphaFoldDB" id="A0A7X6DRT1"/>
<evidence type="ECO:0000256" key="1">
    <source>
        <dbReference type="SAM" id="SignalP"/>
    </source>
</evidence>
<evidence type="ECO:0008006" key="4">
    <source>
        <dbReference type="Google" id="ProtNLM"/>
    </source>
</evidence>
<comment type="caution">
    <text evidence="2">The sequence shown here is derived from an EMBL/GenBank/DDBJ whole genome shotgun (WGS) entry which is preliminary data.</text>
</comment>
<sequence>MKIVLLALVMRLLMIGAASAQETASFKIVVNPSNGISSLTKEQISDLFLKKVTQWENGRKALPVDQVTASTIREKFSKEIHEKSVTAINSYWRQKIFSGRDVPPPEKSSDADVLAYVAENADAVGYVSANAPVDKVKVLKITK</sequence>
<gene>
    <name evidence="2" type="ORF">MNODULE_15645</name>
</gene>
<keyword evidence="3" id="KW-1185">Reference proteome</keyword>
<dbReference type="SUPFAM" id="SSF53850">
    <property type="entry name" value="Periplasmic binding protein-like II"/>
    <property type="match status" value="1"/>
</dbReference>
<evidence type="ECO:0000313" key="3">
    <source>
        <dbReference type="Proteomes" id="UP000534783"/>
    </source>
</evidence>
<accession>A0A7X6DRT1</accession>
<reference evidence="2 3" key="1">
    <citation type="journal article" date="2020" name="Nature">
        <title>Bacterial chemolithoautotrophy via manganese oxidation.</title>
        <authorList>
            <person name="Yu H."/>
            <person name="Leadbetter J.R."/>
        </authorList>
    </citation>
    <scope>NUCLEOTIDE SEQUENCE [LARGE SCALE GENOMIC DNA]</scope>
    <source>
        <strain evidence="2 3">Mn-1</strain>
    </source>
</reference>